<dbReference type="PANTHER" id="PTHR30417">
    <property type="entry name" value="N-ACETYLMURAMOYL-L-ALANINE AMIDASE AMID"/>
    <property type="match status" value="1"/>
</dbReference>
<name>A0A1M6PLR2_9PROT</name>
<evidence type="ECO:0000259" key="6">
    <source>
        <dbReference type="SMART" id="SM00644"/>
    </source>
</evidence>
<comment type="catalytic activity">
    <reaction evidence="1">
        <text>Hydrolyzes the link between N-acetylmuramoyl residues and L-amino acid residues in certain cell-wall glycopeptides.</text>
        <dbReference type="EC" id="3.5.1.28"/>
    </reaction>
</comment>
<dbReference type="CDD" id="cd06583">
    <property type="entry name" value="PGRP"/>
    <property type="match status" value="1"/>
</dbReference>
<dbReference type="GO" id="GO:0009254">
    <property type="term" value="P:peptidoglycan turnover"/>
    <property type="evidence" value="ECO:0007669"/>
    <property type="project" value="TreeGrafter"/>
</dbReference>
<dbReference type="InterPro" id="IPR036365">
    <property type="entry name" value="PGBD-like_sf"/>
</dbReference>
<dbReference type="Proteomes" id="UP000184387">
    <property type="component" value="Unassembled WGS sequence"/>
</dbReference>
<proteinExistence type="inferred from homology"/>
<dbReference type="GO" id="GO:0008745">
    <property type="term" value="F:N-acetylmuramoyl-L-alanine amidase activity"/>
    <property type="evidence" value="ECO:0007669"/>
    <property type="project" value="UniProtKB-EC"/>
</dbReference>
<evidence type="ECO:0000313" key="7">
    <source>
        <dbReference type="EMBL" id="SHK08914.1"/>
    </source>
</evidence>
<protein>
    <recommendedName>
        <fullName evidence="3">N-acetylmuramoyl-L-alanine amidase</fullName>
        <ecNumber evidence="3">3.5.1.28</ecNumber>
    </recommendedName>
</protein>
<dbReference type="SUPFAM" id="SSF47090">
    <property type="entry name" value="PGBD-like"/>
    <property type="match status" value="1"/>
</dbReference>
<dbReference type="EC" id="3.5.1.28" evidence="3"/>
<dbReference type="Pfam" id="PF01510">
    <property type="entry name" value="Amidase_2"/>
    <property type="match status" value="1"/>
</dbReference>
<dbReference type="SMART" id="SM00644">
    <property type="entry name" value="Ami_2"/>
    <property type="match status" value="1"/>
</dbReference>
<dbReference type="GO" id="GO:0071555">
    <property type="term" value="P:cell wall organization"/>
    <property type="evidence" value="ECO:0007669"/>
    <property type="project" value="UniProtKB-KW"/>
</dbReference>
<evidence type="ECO:0000256" key="1">
    <source>
        <dbReference type="ARBA" id="ARBA00001561"/>
    </source>
</evidence>
<dbReference type="InterPro" id="IPR036366">
    <property type="entry name" value="PGBDSf"/>
</dbReference>
<dbReference type="InterPro" id="IPR036505">
    <property type="entry name" value="Amidase/PGRP_sf"/>
</dbReference>
<dbReference type="EMBL" id="FQZF01000031">
    <property type="protein sequence ID" value="SHK08914.1"/>
    <property type="molecule type" value="Genomic_DNA"/>
</dbReference>
<dbReference type="Gene3D" id="3.40.80.10">
    <property type="entry name" value="Peptidoglycan recognition protein-like"/>
    <property type="match status" value="1"/>
</dbReference>
<dbReference type="InterPro" id="IPR051206">
    <property type="entry name" value="NAMLAA_amidase_2"/>
</dbReference>
<keyword evidence="4" id="KW-0378">Hydrolase</keyword>
<gene>
    <name evidence="7" type="ORF">SAMN02745194_04142</name>
</gene>
<evidence type="ECO:0000256" key="4">
    <source>
        <dbReference type="ARBA" id="ARBA00022801"/>
    </source>
</evidence>
<dbReference type="Gene3D" id="1.10.101.10">
    <property type="entry name" value="PGBD-like superfamily/PGBD"/>
    <property type="match status" value="1"/>
</dbReference>
<dbReference type="GO" id="GO:0019867">
    <property type="term" value="C:outer membrane"/>
    <property type="evidence" value="ECO:0007669"/>
    <property type="project" value="TreeGrafter"/>
</dbReference>
<dbReference type="AlphaFoldDB" id="A0A1M6PLR2"/>
<evidence type="ECO:0000256" key="3">
    <source>
        <dbReference type="ARBA" id="ARBA00011901"/>
    </source>
</evidence>
<dbReference type="STRING" id="198092.SAMN02745194_04142"/>
<dbReference type="GO" id="GO:0009253">
    <property type="term" value="P:peptidoglycan catabolic process"/>
    <property type="evidence" value="ECO:0007669"/>
    <property type="project" value="InterPro"/>
</dbReference>
<dbReference type="PANTHER" id="PTHR30417:SF1">
    <property type="entry name" value="N-ACETYLMURAMOYL-L-ALANINE AMIDASE AMID"/>
    <property type="match status" value="1"/>
</dbReference>
<accession>A0A1M6PLR2</accession>
<keyword evidence="8" id="KW-1185">Reference proteome</keyword>
<dbReference type="InterPro" id="IPR002502">
    <property type="entry name" value="Amidase_domain"/>
</dbReference>
<evidence type="ECO:0000256" key="2">
    <source>
        <dbReference type="ARBA" id="ARBA00007553"/>
    </source>
</evidence>
<evidence type="ECO:0000313" key="8">
    <source>
        <dbReference type="Proteomes" id="UP000184387"/>
    </source>
</evidence>
<sequence length="264" mass="28459">MTARRGPLPRPPAARNRGRSVLALVPNEGGLAITELPSPNQDERPPGLPIDTLILHYTDMETGAAAIARLRDPEARVSSHYVVEEDGQVFRLVPEERRAFHAGLSSWRGNEMLNGRSIGIEVVNPGHSCGYRPFPALQMAALADLCLGILSRHPIPARNVVAHSDVAPDRKRDPGELFDWRGLASLGVGLWPEGVEGGDLSVVPGGMARAAELMRRIGYPVDPARPDVALVAFQRHWRQEEWGGRPDAGTLARLEAVAALAGAG</sequence>
<comment type="similarity">
    <text evidence="2">Belongs to the N-acetylmuramoyl-L-alanine amidase 2 family.</text>
</comment>
<evidence type="ECO:0000256" key="5">
    <source>
        <dbReference type="ARBA" id="ARBA00023316"/>
    </source>
</evidence>
<keyword evidence="5" id="KW-0961">Cell wall biogenesis/degradation</keyword>
<dbReference type="SUPFAM" id="SSF55846">
    <property type="entry name" value="N-acetylmuramoyl-L-alanine amidase-like"/>
    <property type="match status" value="1"/>
</dbReference>
<reference evidence="7 8" key="1">
    <citation type="submission" date="2016-11" db="EMBL/GenBank/DDBJ databases">
        <authorList>
            <person name="Jaros S."/>
            <person name="Januszkiewicz K."/>
            <person name="Wedrychowicz H."/>
        </authorList>
    </citation>
    <scope>NUCLEOTIDE SEQUENCE [LARGE SCALE GENOMIC DNA]</scope>
    <source>
        <strain evidence="7 8">DSM 14916</strain>
    </source>
</reference>
<organism evidence="7 8">
    <name type="scientific">Muricoccus roseus</name>
    <dbReference type="NCBI Taxonomy" id="198092"/>
    <lineage>
        <taxon>Bacteria</taxon>
        <taxon>Pseudomonadati</taxon>
        <taxon>Pseudomonadota</taxon>
        <taxon>Alphaproteobacteria</taxon>
        <taxon>Acetobacterales</taxon>
        <taxon>Roseomonadaceae</taxon>
        <taxon>Muricoccus</taxon>
    </lineage>
</organism>
<feature type="domain" description="N-acetylmuramoyl-L-alanine amidase" evidence="6">
    <location>
        <begin position="38"/>
        <end position="175"/>
    </location>
</feature>